<dbReference type="Gene3D" id="1.10.630.10">
    <property type="entry name" value="Cytochrome P450"/>
    <property type="match status" value="1"/>
</dbReference>
<evidence type="ECO:0000256" key="8">
    <source>
        <dbReference type="ARBA" id="ARBA00022824"/>
    </source>
</evidence>
<organism evidence="17">
    <name type="scientific">Neodiprion lecontei</name>
    <name type="common">Redheaded pine sawfly</name>
    <dbReference type="NCBI Taxonomy" id="441921"/>
    <lineage>
        <taxon>Eukaryota</taxon>
        <taxon>Metazoa</taxon>
        <taxon>Ecdysozoa</taxon>
        <taxon>Arthropoda</taxon>
        <taxon>Hexapoda</taxon>
        <taxon>Insecta</taxon>
        <taxon>Pterygota</taxon>
        <taxon>Neoptera</taxon>
        <taxon>Endopterygota</taxon>
        <taxon>Hymenoptera</taxon>
        <taxon>Tenthredinoidea</taxon>
        <taxon>Diprionidae</taxon>
        <taxon>Diprioninae</taxon>
        <taxon>Neodiprion</taxon>
    </lineage>
</organism>
<dbReference type="PRINTS" id="PR00385">
    <property type="entry name" value="P450"/>
</dbReference>
<evidence type="ECO:0000256" key="7">
    <source>
        <dbReference type="ARBA" id="ARBA00022723"/>
    </source>
</evidence>
<evidence type="ECO:0000256" key="1">
    <source>
        <dbReference type="ARBA" id="ARBA00001971"/>
    </source>
</evidence>
<dbReference type="InParanoid" id="A0A6J0BBE4"/>
<evidence type="ECO:0000256" key="11">
    <source>
        <dbReference type="ARBA" id="ARBA00023004"/>
    </source>
</evidence>
<evidence type="ECO:0000256" key="6">
    <source>
        <dbReference type="ARBA" id="ARBA00022617"/>
    </source>
</evidence>
<protein>
    <submittedName>
        <fullName evidence="17">Probable cytochrome P450 304a1</fullName>
    </submittedName>
</protein>
<dbReference type="GeneID" id="107218766"/>
<keyword evidence="11 14" id="KW-0408">Iron</keyword>
<dbReference type="RefSeq" id="XP_015512249.1">
    <property type="nucleotide sequence ID" value="XM_015656763.2"/>
</dbReference>
<evidence type="ECO:0000256" key="5">
    <source>
        <dbReference type="ARBA" id="ARBA00010617"/>
    </source>
</evidence>
<evidence type="ECO:0000256" key="13">
    <source>
        <dbReference type="ARBA" id="ARBA00023136"/>
    </source>
</evidence>
<evidence type="ECO:0000256" key="3">
    <source>
        <dbReference type="ARBA" id="ARBA00004174"/>
    </source>
</evidence>
<feature type="binding site" description="axial binding residue" evidence="14">
    <location>
        <position position="453"/>
    </location>
    <ligand>
        <name>heme</name>
        <dbReference type="ChEBI" id="CHEBI:30413"/>
    </ligand>
    <ligandPart>
        <name>Fe</name>
        <dbReference type="ChEBI" id="CHEBI:18248"/>
    </ligandPart>
</feature>
<dbReference type="OrthoDB" id="1103324at2759"/>
<keyword evidence="9" id="KW-0492">Microsome</keyword>
<dbReference type="PANTHER" id="PTHR24300">
    <property type="entry name" value="CYTOCHROME P450 508A4-RELATED"/>
    <property type="match status" value="1"/>
</dbReference>
<dbReference type="PANTHER" id="PTHR24300:SF376">
    <property type="entry name" value="CYTOCHROME P450 15A1"/>
    <property type="match status" value="1"/>
</dbReference>
<dbReference type="PRINTS" id="PR00463">
    <property type="entry name" value="EP450I"/>
</dbReference>
<comment type="similarity">
    <text evidence="5 15">Belongs to the cytochrome P450 family.</text>
</comment>
<comment type="subcellular location">
    <subcellularLocation>
        <location evidence="4">Endoplasmic reticulum membrane</location>
        <topology evidence="4">Peripheral membrane protein</topology>
    </subcellularLocation>
    <subcellularLocation>
        <location evidence="3">Microsome membrane</location>
        <topology evidence="3">Peripheral membrane protein</topology>
    </subcellularLocation>
</comment>
<dbReference type="PROSITE" id="PS00086">
    <property type="entry name" value="CYTOCHROME_P450"/>
    <property type="match status" value="1"/>
</dbReference>
<evidence type="ECO:0000256" key="4">
    <source>
        <dbReference type="ARBA" id="ARBA00004406"/>
    </source>
</evidence>
<dbReference type="InterPro" id="IPR002401">
    <property type="entry name" value="Cyt_P450_E_grp-I"/>
</dbReference>
<evidence type="ECO:0000256" key="10">
    <source>
        <dbReference type="ARBA" id="ARBA00023002"/>
    </source>
</evidence>
<evidence type="ECO:0000313" key="17">
    <source>
        <dbReference type="RefSeq" id="XP_015512249.1"/>
    </source>
</evidence>
<evidence type="ECO:0000313" key="16">
    <source>
        <dbReference type="Proteomes" id="UP000829291"/>
    </source>
</evidence>
<dbReference type="InterPro" id="IPR050182">
    <property type="entry name" value="Cytochrome_P450_fam2"/>
</dbReference>
<dbReference type="Proteomes" id="UP000829291">
    <property type="component" value="Chromosome 4"/>
</dbReference>
<dbReference type="GO" id="GO:0005789">
    <property type="term" value="C:endoplasmic reticulum membrane"/>
    <property type="evidence" value="ECO:0007669"/>
    <property type="project" value="UniProtKB-SubCell"/>
</dbReference>
<dbReference type="InterPro" id="IPR036396">
    <property type="entry name" value="Cyt_P450_sf"/>
</dbReference>
<dbReference type="AlphaFoldDB" id="A0A6J0BBE4"/>
<proteinExistence type="inferred from homology"/>
<dbReference type="FunFam" id="1.10.630.10:FF:000238">
    <property type="entry name" value="Cytochrome P450 2A6"/>
    <property type="match status" value="1"/>
</dbReference>
<dbReference type="GO" id="GO:0006805">
    <property type="term" value="P:xenobiotic metabolic process"/>
    <property type="evidence" value="ECO:0007669"/>
    <property type="project" value="TreeGrafter"/>
</dbReference>
<comment type="cofactor">
    <cofactor evidence="1 14">
        <name>heme</name>
        <dbReference type="ChEBI" id="CHEBI:30413"/>
    </cofactor>
</comment>
<gene>
    <name evidence="17" type="primary">LOC107218766</name>
</gene>
<dbReference type="GO" id="GO:0006082">
    <property type="term" value="P:organic acid metabolic process"/>
    <property type="evidence" value="ECO:0007669"/>
    <property type="project" value="TreeGrafter"/>
</dbReference>
<dbReference type="GO" id="GO:0016712">
    <property type="term" value="F:oxidoreductase activity, acting on paired donors, with incorporation or reduction of molecular oxygen, reduced flavin or flavoprotein as one donor, and incorporation of one atom of oxygen"/>
    <property type="evidence" value="ECO:0007669"/>
    <property type="project" value="TreeGrafter"/>
</dbReference>
<evidence type="ECO:0000256" key="2">
    <source>
        <dbReference type="ARBA" id="ARBA00003690"/>
    </source>
</evidence>
<accession>A0A6J0BBE4</accession>
<dbReference type="Pfam" id="PF00067">
    <property type="entry name" value="p450"/>
    <property type="match status" value="1"/>
</dbReference>
<keyword evidence="10 15" id="KW-0560">Oxidoreductase</keyword>
<dbReference type="InterPro" id="IPR017972">
    <property type="entry name" value="Cyt_P450_CS"/>
</dbReference>
<dbReference type="GO" id="GO:0005506">
    <property type="term" value="F:iron ion binding"/>
    <property type="evidence" value="ECO:0007669"/>
    <property type="project" value="InterPro"/>
</dbReference>
<dbReference type="InterPro" id="IPR001128">
    <property type="entry name" value="Cyt_P450"/>
</dbReference>
<keyword evidence="8" id="KW-0256">Endoplasmic reticulum</keyword>
<name>A0A6J0BBE4_NEOLC</name>
<evidence type="ECO:0000256" key="14">
    <source>
        <dbReference type="PIRSR" id="PIRSR602401-1"/>
    </source>
</evidence>
<dbReference type="GO" id="GO:0008395">
    <property type="term" value="F:steroid hydroxylase activity"/>
    <property type="evidence" value="ECO:0007669"/>
    <property type="project" value="TreeGrafter"/>
</dbReference>
<keyword evidence="6 14" id="KW-0349">Heme</keyword>
<reference evidence="17" key="1">
    <citation type="submission" date="2025-08" db="UniProtKB">
        <authorList>
            <consortium name="RefSeq"/>
        </authorList>
    </citation>
    <scope>IDENTIFICATION</scope>
    <source>
        <tissue evidence="17">Thorax and Abdomen</tissue>
    </source>
</reference>
<comment type="function">
    <text evidence="2">May be involved in the metabolism of insect hormones and in the breakdown of synthetic insecticides.</text>
</comment>
<evidence type="ECO:0000256" key="12">
    <source>
        <dbReference type="ARBA" id="ARBA00023033"/>
    </source>
</evidence>
<keyword evidence="13" id="KW-0472">Membrane</keyword>
<dbReference type="KEGG" id="nlo:107218766"/>
<dbReference type="SUPFAM" id="SSF48264">
    <property type="entry name" value="Cytochrome P450"/>
    <property type="match status" value="1"/>
</dbReference>
<keyword evidence="12 15" id="KW-0503">Monooxygenase</keyword>
<keyword evidence="16" id="KW-1185">Reference proteome</keyword>
<dbReference type="GO" id="GO:0020037">
    <property type="term" value="F:heme binding"/>
    <property type="evidence" value="ECO:0007669"/>
    <property type="project" value="InterPro"/>
</dbReference>
<keyword evidence="7 14" id="KW-0479">Metal-binding</keyword>
<dbReference type="CTD" id="41586"/>
<evidence type="ECO:0000256" key="15">
    <source>
        <dbReference type="RuleBase" id="RU000461"/>
    </source>
</evidence>
<evidence type="ECO:0000256" key="9">
    <source>
        <dbReference type="ARBA" id="ARBA00022848"/>
    </source>
</evidence>
<sequence length="508" mass="58234">MPVVLALLLILLVVILNKFYNFVFGKPLANAPPGLPRFPIWGSYWLLLWGNYNFPHKTIHYYAKKYKSKVVGCWLGDYYTIVATNYNSIKELLTKKEYDGRLTDAFIFTSRAFGKKLGIFFTDGDKWREQRRFALRYMREFGFGRRMDKTESDFAEELGVLLDTLKSGPANENERKVLKDGSMVRFPDILYPTAANFFLTIFTGERLPRTDHEKLRVVSRAAAKFQRNSDTTGGAILVTPWIRHFAHGFSYPGFIEGSTGITNFIKKRFGTNEASFIGDAERGFLDTCIKRLKDEEGFPTITEEQVLMLGTDLIFPALTANPWAVTIIIKYMMHHPHIMEKVQKQIDTVIGRDRLITLNDRVNLPYVEATIREVMRVETMTPWSVAHRATERGTLDGFDVPKNAVLVTDLYSMHHDPEMWGDPEEVRPERFLTEDGHMGKDRSLPFGAGGRLCAGETFARQFLFLTFSTLVQNFDFSFIEGEPSSLEDRIPGFATSPKDFWARVTPRK</sequence>